<feature type="compositionally biased region" description="Polar residues" evidence="1">
    <location>
        <begin position="16"/>
        <end position="33"/>
    </location>
</feature>
<comment type="caution">
    <text evidence="2">The sequence shown here is derived from an EMBL/GenBank/DDBJ whole genome shotgun (WGS) entry which is preliminary data.</text>
</comment>
<protein>
    <submittedName>
        <fullName evidence="2">Uncharacterized protein</fullName>
    </submittedName>
</protein>
<evidence type="ECO:0000313" key="2">
    <source>
        <dbReference type="EMBL" id="GAE51805.1"/>
    </source>
</evidence>
<accession>W4S5A7</accession>
<dbReference type="Proteomes" id="UP000019143">
    <property type="component" value="Unassembled WGS sequence"/>
</dbReference>
<proteinExistence type="predicted"/>
<reference evidence="2 3" key="1">
    <citation type="submission" date="2014-01" db="EMBL/GenBank/DDBJ databases">
        <title>Genome sequence and analysis of Xanthomonas arboricola pv. pruni.</title>
        <authorList>
            <person name="Fujikawa T."/>
            <person name="Nakazono-Nagaoka E."/>
        </authorList>
    </citation>
    <scope>NUCLEOTIDE SEQUENCE [LARGE SCALE GENOMIC DNA]</scope>
    <source>
        <strain evidence="3">MAFF 311562</strain>
    </source>
</reference>
<name>W4S5A7_9XANT</name>
<feature type="region of interest" description="Disordered" evidence="1">
    <location>
        <begin position="1"/>
        <end position="59"/>
    </location>
</feature>
<organism evidence="2 3">
    <name type="scientific">Xanthomonas arboricola pv. pruni str. MAFF 311562</name>
    <dbReference type="NCBI Taxonomy" id="1414836"/>
    <lineage>
        <taxon>Bacteria</taxon>
        <taxon>Pseudomonadati</taxon>
        <taxon>Pseudomonadota</taxon>
        <taxon>Gammaproteobacteria</taxon>
        <taxon>Lysobacterales</taxon>
        <taxon>Lysobacteraceae</taxon>
        <taxon>Xanthomonas</taxon>
    </lineage>
</organism>
<dbReference type="EMBL" id="BAVB01000323">
    <property type="protein sequence ID" value="GAE51805.1"/>
    <property type="molecule type" value="Genomic_DNA"/>
</dbReference>
<gene>
    <name evidence="2" type="ORF">XPU_3337</name>
</gene>
<sequence>MRSDNGTTHGLLMPDNSENTNFTTTQVSQTGSRVSKPVRKTRCREGRVGGVGDSDIRAL</sequence>
<evidence type="ECO:0000313" key="3">
    <source>
        <dbReference type="Proteomes" id="UP000019143"/>
    </source>
</evidence>
<dbReference type="AlphaFoldDB" id="W4S5A7"/>
<evidence type="ECO:0000256" key="1">
    <source>
        <dbReference type="SAM" id="MobiDB-lite"/>
    </source>
</evidence>